<comment type="caution">
    <text evidence="1">The sequence shown here is derived from an EMBL/GenBank/DDBJ whole genome shotgun (WGS) entry which is preliminary data.</text>
</comment>
<dbReference type="GO" id="GO:0005829">
    <property type="term" value="C:cytosol"/>
    <property type="evidence" value="ECO:0007669"/>
    <property type="project" value="TreeGrafter"/>
</dbReference>
<dbReference type="GO" id="GO:0046103">
    <property type="term" value="P:inosine biosynthetic process"/>
    <property type="evidence" value="ECO:0007669"/>
    <property type="project" value="TreeGrafter"/>
</dbReference>
<sequence length="906" mass="106903">MLNGKMSLRIKLLTLPFSEIKFYYYDYINDLAKYNDNKSYEKKCFGQCLKNIYSIINIKSNIYNLDEINLLMRSFYDKDEMDEYFKKNNNISDFYLAHLSKLSKIFLSHRNGKISLKYWKTKDEEDILGPYSGIYKIALWNLLNRKFTIDLLVLLYLLDNGMEDEYYLSGYHSLVALDDLQLEQILNKGVAETHLHLKAGINFILSWQDLMCLKEENYKNKEISFYDETIGRNMGLENYVKAIAILRIVMSLFLREKTDEKFSVYVIENFKELNDLNKLIESLYNGENLLEKKFSYKSIYEELKIEKNIKQIGSPRTDSWSEDLAQKDIIYSILNLNISEDYSTVENIFLFRCLKYIKKSSNDLYFSKLFWQYIRVKNEVFQLKIQGNGIKGLEYFKNFYHRSTTTNYSNKETIGLVIHTQLENSNLKKLELRSGIGDEKNWNNIAANMRKELIVFFQTYREIGNNFKGRDIPAIGLVYHFIKKEDATSIEKCWLDYKEEDKIYFKTIQDTYLRQIKALNYIRENVTGISDYIVGIDAASSENDTEPWVFAPVYEKARNSDTHKIIYKNNPHKRIRNLGFTFHVGEDFRHILTGLRRIDEVIEHFKFHAGDRIGHAIALGIEVDKWAIKNKVIILPRMEYLENLLWIWGIHKAGEKIEYLDSSYLEKKIFVQAEKIYKHMEGITVFNLWKAYQSKFKVFSKSNEFNEDSSEKNDGSNELFCRRVKNEYAQMWNTEKLVHAQHCKCYLKFMLEPIQISITDEEIKIIKYIQKIMLKKVGSKGIVVETNPTSNTAIGQIESIFQHYILNLNHHGLKDIEQCNDLMVTINTDDPSVFNTNINNEFAYIFYSLKEKGYNTSQILCWIDQVREVGLNSSFIETRTLNNDKRIEELDDIIEELKNLEILDDV</sequence>
<gene>
    <name evidence="1" type="ORF">P9J83_00680</name>
</gene>
<evidence type="ECO:0008006" key="3">
    <source>
        <dbReference type="Google" id="ProtNLM"/>
    </source>
</evidence>
<dbReference type="PANTHER" id="PTHR11409:SF43">
    <property type="entry name" value="ADENOSINE DEAMINASE"/>
    <property type="match status" value="1"/>
</dbReference>
<dbReference type="GO" id="GO:0004000">
    <property type="term" value="F:adenosine deaminase activity"/>
    <property type="evidence" value="ECO:0007669"/>
    <property type="project" value="TreeGrafter"/>
</dbReference>
<dbReference type="InterPro" id="IPR006330">
    <property type="entry name" value="Ado/ade_deaminase"/>
</dbReference>
<dbReference type="SUPFAM" id="SSF51556">
    <property type="entry name" value="Metallo-dependent hydrolases"/>
    <property type="match status" value="1"/>
</dbReference>
<dbReference type="PANTHER" id="PTHR11409">
    <property type="entry name" value="ADENOSINE DEAMINASE"/>
    <property type="match status" value="1"/>
</dbReference>
<name>A0AAE4FGT3_CLOSG</name>
<dbReference type="GO" id="GO:0006154">
    <property type="term" value="P:adenosine catabolic process"/>
    <property type="evidence" value="ECO:0007669"/>
    <property type="project" value="TreeGrafter"/>
</dbReference>
<dbReference type="AlphaFoldDB" id="A0AAE4FGT3"/>
<dbReference type="GO" id="GO:0043103">
    <property type="term" value="P:hypoxanthine salvage"/>
    <property type="evidence" value="ECO:0007669"/>
    <property type="project" value="TreeGrafter"/>
</dbReference>
<proteinExistence type="predicted"/>
<dbReference type="Proteomes" id="UP001182303">
    <property type="component" value="Unassembled WGS sequence"/>
</dbReference>
<dbReference type="RefSeq" id="WP_310942587.1">
    <property type="nucleotide sequence ID" value="NZ_JARUIS010000001.1"/>
</dbReference>
<dbReference type="EMBL" id="JARUIS010000001">
    <property type="protein sequence ID" value="MDS1002021.1"/>
    <property type="molecule type" value="Genomic_DNA"/>
</dbReference>
<dbReference type="Gene3D" id="3.20.20.140">
    <property type="entry name" value="Metal-dependent hydrolases"/>
    <property type="match status" value="2"/>
</dbReference>
<protein>
    <recommendedName>
        <fullName evidence="3">Adenosine deaminase</fullName>
    </recommendedName>
</protein>
<organism evidence="1 2">
    <name type="scientific">Clostridium sporogenes</name>
    <dbReference type="NCBI Taxonomy" id="1509"/>
    <lineage>
        <taxon>Bacteria</taxon>
        <taxon>Bacillati</taxon>
        <taxon>Bacillota</taxon>
        <taxon>Clostridia</taxon>
        <taxon>Eubacteriales</taxon>
        <taxon>Clostridiaceae</taxon>
        <taxon>Clostridium</taxon>
    </lineage>
</organism>
<dbReference type="InterPro" id="IPR032466">
    <property type="entry name" value="Metal_Hydrolase"/>
</dbReference>
<reference evidence="1" key="1">
    <citation type="submission" date="2023-04" db="EMBL/GenBank/DDBJ databases">
        <title>Assessment of the microbiological origin of a defect in Grana Padano cheese.</title>
        <authorList>
            <person name="Zago M."/>
            <person name="Rossetti L."/>
            <person name="Bonvini B."/>
            <person name="Carminati D."/>
            <person name="Giraffa G."/>
        </authorList>
    </citation>
    <scope>NUCLEOTIDE SEQUENCE</scope>
    <source>
        <strain evidence="1">4990</strain>
    </source>
</reference>
<evidence type="ECO:0000313" key="1">
    <source>
        <dbReference type="EMBL" id="MDS1002021.1"/>
    </source>
</evidence>
<accession>A0AAE4FGT3</accession>
<evidence type="ECO:0000313" key="2">
    <source>
        <dbReference type="Proteomes" id="UP001182303"/>
    </source>
</evidence>